<feature type="compositionally biased region" description="Basic and acidic residues" evidence="1">
    <location>
        <begin position="47"/>
        <end position="67"/>
    </location>
</feature>
<dbReference type="HOGENOM" id="CLU_2816074_0_0_1"/>
<proteinExistence type="predicted"/>
<evidence type="ECO:0000313" key="3">
    <source>
        <dbReference type="Proteomes" id="UP000032180"/>
    </source>
</evidence>
<feature type="region of interest" description="Disordered" evidence="1">
    <location>
        <begin position="1"/>
        <end position="67"/>
    </location>
</feature>
<keyword evidence="3" id="KW-1185">Reference proteome</keyword>
<evidence type="ECO:0000313" key="2">
    <source>
        <dbReference type="EnsemblPlants" id="LPERR02G16350.1"/>
    </source>
</evidence>
<sequence length="67" mass="6660">MAAETATGGGGVPSSRGAVRPPVRAPRPGRGEEDAAETAARVGSSPRRCEEAAEADREEGGRGGEGV</sequence>
<organism evidence="2 3">
    <name type="scientific">Leersia perrieri</name>
    <dbReference type="NCBI Taxonomy" id="77586"/>
    <lineage>
        <taxon>Eukaryota</taxon>
        <taxon>Viridiplantae</taxon>
        <taxon>Streptophyta</taxon>
        <taxon>Embryophyta</taxon>
        <taxon>Tracheophyta</taxon>
        <taxon>Spermatophyta</taxon>
        <taxon>Magnoliopsida</taxon>
        <taxon>Liliopsida</taxon>
        <taxon>Poales</taxon>
        <taxon>Poaceae</taxon>
        <taxon>BOP clade</taxon>
        <taxon>Oryzoideae</taxon>
        <taxon>Oryzeae</taxon>
        <taxon>Oryzinae</taxon>
        <taxon>Leersia</taxon>
    </lineage>
</organism>
<dbReference type="AlphaFoldDB" id="A0A0D9VH10"/>
<reference evidence="2 3" key="1">
    <citation type="submission" date="2012-08" db="EMBL/GenBank/DDBJ databases">
        <title>Oryza genome evolution.</title>
        <authorList>
            <person name="Wing R.A."/>
        </authorList>
    </citation>
    <scope>NUCLEOTIDE SEQUENCE</scope>
</reference>
<accession>A0A0D9VH10</accession>
<name>A0A0D9VH10_9ORYZ</name>
<dbReference type="Gramene" id="LPERR02G16350.1">
    <property type="protein sequence ID" value="LPERR02G16350.1"/>
    <property type="gene ID" value="LPERR02G16350"/>
</dbReference>
<feature type="compositionally biased region" description="Low complexity" evidence="1">
    <location>
        <begin position="16"/>
        <end position="28"/>
    </location>
</feature>
<reference evidence="2" key="3">
    <citation type="submission" date="2015-04" db="UniProtKB">
        <authorList>
            <consortium name="EnsemblPlants"/>
        </authorList>
    </citation>
    <scope>IDENTIFICATION</scope>
</reference>
<dbReference type="Proteomes" id="UP000032180">
    <property type="component" value="Chromosome 2"/>
</dbReference>
<reference evidence="3" key="2">
    <citation type="submission" date="2013-12" db="EMBL/GenBank/DDBJ databases">
        <authorList>
            <person name="Yu Y."/>
            <person name="Lee S."/>
            <person name="de Baynast K."/>
            <person name="Wissotski M."/>
            <person name="Liu L."/>
            <person name="Talag J."/>
            <person name="Goicoechea J."/>
            <person name="Angelova A."/>
            <person name="Jetty R."/>
            <person name="Kudrna D."/>
            <person name="Golser W."/>
            <person name="Rivera L."/>
            <person name="Zhang J."/>
            <person name="Wing R."/>
        </authorList>
    </citation>
    <scope>NUCLEOTIDE SEQUENCE</scope>
</reference>
<protein>
    <submittedName>
        <fullName evidence="2">Uncharacterized protein</fullName>
    </submittedName>
</protein>
<dbReference type="EnsemblPlants" id="LPERR02G16350.1">
    <property type="protein sequence ID" value="LPERR02G16350.1"/>
    <property type="gene ID" value="LPERR02G16350"/>
</dbReference>
<evidence type="ECO:0000256" key="1">
    <source>
        <dbReference type="SAM" id="MobiDB-lite"/>
    </source>
</evidence>